<dbReference type="GO" id="GO:0016491">
    <property type="term" value="F:oxidoreductase activity"/>
    <property type="evidence" value="ECO:0007669"/>
    <property type="project" value="UniProtKB-KW"/>
</dbReference>
<dbReference type="RefSeq" id="WP_379904505.1">
    <property type="nucleotide sequence ID" value="NZ_JBHRTR010000034.1"/>
</dbReference>
<dbReference type="InterPro" id="IPR050268">
    <property type="entry name" value="NADH-dep_flavin_reductase"/>
</dbReference>
<dbReference type="SMART" id="SM00903">
    <property type="entry name" value="Flavin_Reduct"/>
    <property type="match status" value="1"/>
</dbReference>
<feature type="domain" description="Flavin reductase like" evidence="2">
    <location>
        <begin position="13"/>
        <end position="154"/>
    </location>
</feature>
<protein>
    <submittedName>
        <fullName evidence="3">Flavin reductase family protein</fullName>
        <ecNumber evidence="3">1.-.-.-</ecNumber>
    </submittedName>
</protein>
<dbReference type="InterPro" id="IPR002563">
    <property type="entry name" value="Flavin_Rdtase-like_dom"/>
</dbReference>
<sequence>MPELDPTSLRAAFGGFATGVTVITTTTEDGDHGMTANAFMSVSLSPPLISVSLSRDCRMLGHVRQAGRYVVNVLRHDMEALAWHFAGRSDPSLRDPIARSDGHPVIAGAVARFFADLETEVPAGDHVILIGRVTGLSRDPAAEPLLFCGGRFGRLSPVPRSGNAGDRST</sequence>
<reference evidence="4" key="1">
    <citation type="journal article" date="2019" name="Int. J. Syst. Evol. Microbiol.">
        <title>The Global Catalogue of Microorganisms (GCM) 10K type strain sequencing project: providing services to taxonomists for standard genome sequencing and annotation.</title>
        <authorList>
            <consortium name="The Broad Institute Genomics Platform"/>
            <consortium name="The Broad Institute Genome Sequencing Center for Infectious Disease"/>
            <person name="Wu L."/>
            <person name="Ma J."/>
        </authorList>
    </citation>
    <scope>NUCLEOTIDE SEQUENCE [LARGE SCALE GENOMIC DNA]</scope>
    <source>
        <strain evidence="4">KCTC 42964</strain>
    </source>
</reference>
<evidence type="ECO:0000256" key="1">
    <source>
        <dbReference type="ARBA" id="ARBA00023002"/>
    </source>
</evidence>
<dbReference type="PANTHER" id="PTHR30466">
    <property type="entry name" value="FLAVIN REDUCTASE"/>
    <property type="match status" value="1"/>
</dbReference>
<gene>
    <name evidence="3" type="ORF">ACFOGJ_21715</name>
</gene>
<proteinExistence type="predicted"/>
<evidence type="ECO:0000313" key="3">
    <source>
        <dbReference type="EMBL" id="MFC3229883.1"/>
    </source>
</evidence>
<organism evidence="3 4">
    <name type="scientific">Marinibaculum pumilum</name>
    <dbReference type="NCBI Taxonomy" id="1766165"/>
    <lineage>
        <taxon>Bacteria</taxon>
        <taxon>Pseudomonadati</taxon>
        <taxon>Pseudomonadota</taxon>
        <taxon>Alphaproteobacteria</taxon>
        <taxon>Rhodospirillales</taxon>
        <taxon>Rhodospirillaceae</taxon>
        <taxon>Marinibaculum</taxon>
    </lineage>
</organism>
<dbReference type="InterPro" id="IPR012349">
    <property type="entry name" value="Split_barrel_FMN-bd"/>
</dbReference>
<dbReference type="EC" id="1.-.-.-" evidence="3"/>
<dbReference type="Pfam" id="PF01613">
    <property type="entry name" value="Flavin_Reduct"/>
    <property type="match status" value="1"/>
</dbReference>
<keyword evidence="1 3" id="KW-0560">Oxidoreductase</keyword>
<dbReference type="Gene3D" id="2.30.110.10">
    <property type="entry name" value="Electron Transport, Fmn-binding Protein, Chain A"/>
    <property type="match status" value="1"/>
</dbReference>
<dbReference type="SUPFAM" id="SSF50475">
    <property type="entry name" value="FMN-binding split barrel"/>
    <property type="match status" value="1"/>
</dbReference>
<dbReference type="EMBL" id="JBHRTR010000034">
    <property type="protein sequence ID" value="MFC3229883.1"/>
    <property type="molecule type" value="Genomic_DNA"/>
</dbReference>
<dbReference type="PANTHER" id="PTHR30466:SF1">
    <property type="entry name" value="FMN REDUCTASE (NADH) RUTF"/>
    <property type="match status" value="1"/>
</dbReference>
<name>A0ABV7L5L5_9PROT</name>
<evidence type="ECO:0000259" key="2">
    <source>
        <dbReference type="SMART" id="SM00903"/>
    </source>
</evidence>
<keyword evidence="4" id="KW-1185">Reference proteome</keyword>
<accession>A0ABV7L5L5</accession>
<dbReference type="Proteomes" id="UP001595528">
    <property type="component" value="Unassembled WGS sequence"/>
</dbReference>
<comment type="caution">
    <text evidence="3">The sequence shown here is derived from an EMBL/GenBank/DDBJ whole genome shotgun (WGS) entry which is preliminary data.</text>
</comment>
<evidence type="ECO:0000313" key="4">
    <source>
        <dbReference type="Proteomes" id="UP001595528"/>
    </source>
</evidence>